<comment type="caution">
    <text evidence="2">The sequence shown here is derived from an EMBL/GenBank/DDBJ whole genome shotgun (WGS) entry which is preliminary data.</text>
</comment>
<dbReference type="PATRIC" id="fig|1265816.5.peg.2829"/>
<sequence length="183" mass="20329">MFRKKITLASGEIAYEAQGGVLVRSPRYLDDFGNIKWPEADGFIVDKTGKAITVNANLKAGQVIDRYGDSFGRFTSPVENGKILEYDTRGLPYPESIKPYYQYEVVQDINLVNVKKAVENLPPAMQNNLRTGMRKHNFTLDDIANPQQGKVAEVFGAGGGTQIQLGTVVDWYEKLGLLKEVAK</sequence>
<evidence type="ECO:0000313" key="3">
    <source>
        <dbReference type="Proteomes" id="UP000019248"/>
    </source>
</evidence>
<organism evidence="2 3">
    <name type="scientific">Listeria riparia FSL S10-1204</name>
    <dbReference type="NCBI Taxonomy" id="1265816"/>
    <lineage>
        <taxon>Bacteria</taxon>
        <taxon>Bacillati</taxon>
        <taxon>Bacillota</taxon>
        <taxon>Bacilli</taxon>
        <taxon>Bacillales</taxon>
        <taxon>Listeriaceae</taxon>
        <taxon>Listeria</taxon>
    </lineage>
</organism>
<evidence type="ECO:0000259" key="1">
    <source>
        <dbReference type="Pfam" id="PF14021"/>
    </source>
</evidence>
<proteinExistence type="predicted"/>
<accession>W7D231</accession>
<protein>
    <recommendedName>
        <fullName evidence="1">TNT domain-containing protein</fullName>
    </recommendedName>
</protein>
<dbReference type="EMBL" id="AODL01000029">
    <property type="protein sequence ID" value="EUJ42990.1"/>
    <property type="molecule type" value="Genomic_DNA"/>
</dbReference>
<gene>
    <name evidence="2" type="ORF">PRIP_14313</name>
</gene>
<dbReference type="Pfam" id="PF14021">
    <property type="entry name" value="TNT"/>
    <property type="match status" value="1"/>
</dbReference>
<evidence type="ECO:0000313" key="2">
    <source>
        <dbReference type="EMBL" id="EUJ42990.1"/>
    </source>
</evidence>
<name>W7D231_9LIST</name>
<dbReference type="Proteomes" id="UP000019248">
    <property type="component" value="Unassembled WGS sequence"/>
</dbReference>
<dbReference type="RefSeq" id="WP_241434185.1">
    <property type="nucleotide sequence ID" value="NZ_AODL01000029.1"/>
</dbReference>
<reference evidence="2 3" key="1">
    <citation type="journal article" date="2014" name="Int. J. Syst. Evol. Microbiol.">
        <title>Listeria floridensis sp. nov., Listeria aquatica sp. nov., Listeria cornellensis sp. nov., Listeria riparia sp. nov. and Listeria grandensis sp. nov., from agricultural and natural environments.</title>
        <authorList>
            <person name="den Bakker H.C."/>
            <person name="Warchocki S."/>
            <person name="Wright E.M."/>
            <person name="Allred A.F."/>
            <person name="Ahlstrom C."/>
            <person name="Manuel C.S."/>
            <person name="Stasiewicz M.J."/>
            <person name="Burrell A."/>
            <person name="Roof S."/>
            <person name="Strawn L."/>
            <person name="Fortes E.D."/>
            <person name="Nightingale K.K."/>
            <person name="Kephart D."/>
            <person name="Wiedmann M."/>
        </authorList>
    </citation>
    <scope>NUCLEOTIDE SEQUENCE [LARGE SCALE GENOMIC DNA]</scope>
    <source>
        <strain evidence="2 3">FSL S10-1204</strain>
    </source>
</reference>
<feature type="domain" description="TNT" evidence="1">
    <location>
        <begin position="58"/>
        <end position="112"/>
    </location>
</feature>
<dbReference type="GO" id="GO:0050135">
    <property type="term" value="F:NADP+ nucleosidase activity"/>
    <property type="evidence" value="ECO:0007669"/>
    <property type="project" value="InterPro"/>
</dbReference>
<dbReference type="InterPro" id="IPR025331">
    <property type="entry name" value="TNT"/>
</dbReference>
<dbReference type="AlphaFoldDB" id="W7D231"/>
<keyword evidence="3" id="KW-1185">Reference proteome</keyword>